<reference evidence="2 3" key="1">
    <citation type="submission" date="2021-06" db="EMBL/GenBank/DDBJ databases">
        <authorList>
            <person name="Grouzdev D.S."/>
            <person name="Koziaeva V."/>
        </authorList>
    </citation>
    <scope>NUCLEOTIDE SEQUENCE [LARGE SCALE GENOMIC DNA]</scope>
    <source>
        <strain evidence="2 3">22</strain>
    </source>
</reference>
<evidence type="ECO:0000313" key="3">
    <source>
        <dbReference type="Proteomes" id="UP000766595"/>
    </source>
</evidence>
<feature type="compositionally biased region" description="Polar residues" evidence="1">
    <location>
        <begin position="1"/>
        <end position="12"/>
    </location>
</feature>
<dbReference type="RefSeq" id="WP_261970110.1">
    <property type="nucleotide sequence ID" value="NZ_JAHHZF010000009.1"/>
</dbReference>
<dbReference type="AlphaFoldDB" id="A0A947GCM2"/>
<sequence>MTSDPVSQVSNRSTRRDAHGPAVRAVLNREAGAGSEGATAPQTGARIVGRRAEAVQP</sequence>
<comment type="caution">
    <text evidence="2">The sequence shown here is derived from an EMBL/GenBank/DDBJ whole genome shotgun (WGS) entry which is preliminary data.</text>
</comment>
<evidence type="ECO:0000256" key="1">
    <source>
        <dbReference type="SAM" id="MobiDB-lite"/>
    </source>
</evidence>
<protein>
    <submittedName>
        <fullName evidence="2">Uncharacterized protein</fullName>
    </submittedName>
</protein>
<evidence type="ECO:0000313" key="2">
    <source>
        <dbReference type="EMBL" id="MBT9291573.1"/>
    </source>
</evidence>
<dbReference type="Proteomes" id="UP000766595">
    <property type="component" value="Unassembled WGS sequence"/>
</dbReference>
<proteinExistence type="predicted"/>
<organism evidence="2 3">
    <name type="scientific">Prosthecodimorpha staleyi</name>
    <dbReference type="NCBI Taxonomy" id="2840188"/>
    <lineage>
        <taxon>Bacteria</taxon>
        <taxon>Pseudomonadati</taxon>
        <taxon>Pseudomonadota</taxon>
        <taxon>Alphaproteobacteria</taxon>
        <taxon>Hyphomicrobiales</taxon>
        <taxon>Ancalomicrobiaceae</taxon>
        <taxon>Prosthecodimorpha</taxon>
    </lineage>
</organism>
<name>A0A947GCM2_9HYPH</name>
<gene>
    <name evidence="2" type="ORF">KL771_19055</name>
</gene>
<dbReference type="EMBL" id="JAHHZF010000009">
    <property type="protein sequence ID" value="MBT9291573.1"/>
    <property type="molecule type" value="Genomic_DNA"/>
</dbReference>
<feature type="region of interest" description="Disordered" evidence="1">
    <location>
        <begin position="1"/>
        <end position="57"/>
    </location>
</feature>
<accession>A0A947GCM2</accession>
<keyword evidence="3" id="KW-1185">Reference proteome</keyword>